<accession>A0A839N3R0</accession>
<organism evidence="5 6">
    <name type="scientific">Flexivirga oryzae</name>
    <dbReference type="NCBI Taxonomy" id="1794944"/>
    <lineage>
        <taxon>Bacteria</taxon>
        <taxon>Bacillati</taxon>
        <taxon>Actinomycetota</taxon>
        <taxon>Actinomycetes</taxon>
        <taxon>Micrococcales</taxon>
        <taxon>Dermacoccaceae</taxon>
        <taxon>Flexivirga</taxon>
    </lineage>
</organism>
<keyword evidence="3" id="KW-0804">Transcription</keyword>
<keyword evidence="2 5" id="KW-0238">DNA-binding</keyword>
<name>A0A839N3R0_9MICO</name>
<dbReference type="SMART" id="SM00345">
    <property type="entry name" value="HTH_GNTR"/>
    <property type="match status" value="1"/>
</dbReference>
<dbReference type="PANTHER" id="PTHR43537">
    <property type="entry name" value="TRANSCRIPTIONAL REGULATOR, GNTR FAMILY"/>
    <property type="match status" value="1"/>
</dbReference>
<evidence type="ECO:0000256" key="3">
    <source>
        <dbReference type="ARBA" id="ARBA00023163"/>
    </source>
</evidence>
<dbReference type="AlphaFoldDB" id="A0A839N3R0"/>
<feature type="domain" description="HTH gntR-type" evidence="4">
    <location>
        <begin position="16"/>
        <end position="83"/>
    </location>
</feature>
<dbReference type="PRINTS" id="PR00035">
    <property type="entry name" value="HTHGNTR"/>
</dbReference>
<dbReference type="SUPFAM" id="SSF46785">
    <property type="entry name" value="Winged helix' DNA-binding domain"/>
    <property type="match status" value="1"/>
</dbReference>
<dbReference type="InterPro" id="IPR036388">
    <property type="entry name" value="WH-like_DNA-bd_sf"/>
</dbReference>
<evidence type="ECO:0000313" key="5">
    <source>
        <dbReference type="EMBL" id="MBB2891409.1"/>
    </source>
</evidence>
<dbReference type="CDD" id="cd07377">
    <property type="entry name" value="WHTH_GntR"/>
    <property type="match status" value="1"/>
</dbReference>
<evidence type="ECO:0000259" key="4">
    <source>
        <dbReference type="PROSITE" id="PS50949"/>
    </source>
</evidence>
<dbReference type="Proteomes" id="UP000559182">
    <property type="component" value="Unassembled WGS sequence"/>
</dbReference>
<dbReference type="PANTHER" id="PTHR43537:SF45">
    <property type="entry name" value="GNTR FAMILY REGULATORY PROTEIN"/>
    <property type="match status" value="1"/>
</dbReference>
<keyword evidence="6" id="KW-1185">Reference proteome</keyword>
<protein>
    <submittedName>
        <fullName evidence="5">DNA-binding GntR family transcriptional regulator</fullName>
    </submittedName>
</protein>
<dbReference type="SMART" id="SM00895">
    <property type="entry name" value="FCD"/>
    <property type="match status" value="1"/>
</dbReference>
<evidence type="ECO:0000256" key="1">
    <source>
        <dbReference type="ARBA" id="ARBA00023015"/>
    </source>
</evidence>
<evidence type="ECO:0000256" key="2">
    <source>
        <dbReference type="ARBA" id="ARBA00023125"/>
    </source>
</evidence>
<dbReference type="SUPFAM" id="SSF48008">
    <property type="entry name" value="GntR ligand-binding domain-like"/>
    <property type="match status" value="1"/>
</dbReference>
<keyword evidence="1" id="KW-0805">Transcription regulation</keyword>
<dbReference type="InterPro" id="IPR036390">
    <property type="entry name" value="WH_DNA-bd_sf"/>
</dbReference>
<dbReference type="Pfam" id="PF07729">
    <property type="entry name" value="FCD"/>
    <property type="match status" value="1"/>
</dbReference>
<dbReference type="InterPro" id="IPR008920">
    <property type="entry name" value="TF_FadR/GntR_C"/>
</dbReference>
<dbReference type="Gene3D" id="1.20.120.530">
    <property type="entry name" value="GntR ligand-binding domain-like"/>
    <property type="match status" value="1"/>
</dbReference>
<dbReference type="GO" id="GO:0003677">
    <property type="term" value="F:DNA binding"/>
    <property type="evidence" value="ECO:0007669"/>
    <property type="project" value="UniProtKB-KW"/>
</dbReference>
<dbReference type="Gene3D" id="1.10.10.10">
    <property type="entry name" value="Winged helix-like DNA-binding domain superfamily/Winged helix DNA-binding domain"/>
    <property type="match status" value="1"/>
</dbReference>
<dbReference type="Pfam" id="PF00392">
    <property type="entry name" value="GntR"/>
    <property type="match status" value="1"/>
</dbReference>
<proteinExistence type="predicted"/>
<evidence type="ECO:0000313" key="6">
    <source>
        <dbReference type="Proteomes" id="UP000559182"/>
    </source>
</evidence>
<dbReference type="InterPro" id="IPR011711">
    <property type="entry name" value="GntR_C"/>
</dbReference>
<dbReference type="RefSeq" id="WP_183319680.1">
    <property type="nucleotide sequence ID" value="NZ_JACHVQ010000001.1"/>
</dbReference>
<sequence length="227" mass="24762">MSAAAGRPRLEPVVRESTAVMIADRVREGIERGDLPPGTQLGEAELSRQLGVSRGPLREGLQRLTQEGLLLSIRNRGLFVIEMTPERVRDMYVARQAVERAAAEQIHLGSPQTAGAQLLQITDEMEVTADAGDPSGVGEADIAFHDLLVRLAGSPRLSRMHRTLLTETRMGIHALEPTYQGYDARVAEHRAIAQSFIDGDPAETDQLLRLHMADAVERLTARSAGTD</sequence>
<gene>
    <name evidence="5" type="ORF">FHU39_001393</name>
</gene>
<dbReference type="InterPro" id="IPR000524">
    <property type="entry name" value="Tscrpt_reg_HTH_GntR"/>
</dbReference>
<dbReference type="EMBL" id="JACHVQ010000001">
    <property type="protein sequence ID" value="MBB2891409.1"/>
    <property type="molecule type" value="Genomic_DNA"/>
</dbReference>
<comment type="caution">
    <text evidence="5">The sequence shown here is derived from an EMBL/GenBank/DDBJ whole genome shotgun (WGS) entry which is preliminary data.</text>
</comment>
<reference evidence="5 6" key="1">
    <citation type="submission" date="2020-08" db="EMBL/GenBank/DDBJ databases">
        <title>Sequencing the genomes of 1000 actinobacteria strains.</title>
        <authorList>
            <person name="Klenk H.-P."/>
        </authorList>
    </citation>
    <scope>NUCLEOTIDE SEQUENCE [LARGE SCALE GENOMIC DNA]</scope>
    <source>
        <strain evidence="5 6">DSM 105369</strain>
    </source>
</reference>
<dbReference type="PROSITE" id="PS50949">
    <property type="entry name" value="HTH_GNTR"/>
    <property type="match status" value="1"/>
</dbReference>
<dbReference type="GO" id="GO:0003700">
    <property type="term" value="F:DNA-binding transcription factor activity"/>
    <property type="evidence" value="ECO:0007669"/>
    <property type="project" value="InterPro"/>
</dbReference>